<dbReference type="PANTHER" id="PTHR10492">
    <property type="match status" value="1"/>
</dbReference>
<comment type="caution">
    <text evidence="1">The sequence shown here is derived from an EMBL/GenBank/DDBJ whole genome shotgun (WGS) entry which is preliminary data.</text>
</comment>
<evidence type="ECO:0000313" key="1">
    <source>
        <dbReference type="EMBL" id="PWZ39241.1"/>
    </source>
</evidence>
<accession>A0A3L6FXN8</accession>
<sequence length="185" mass="22069">MWILQSELTLCEKGQCSKHYPKKIQNETVVDINGFVVYKRSNNNRFVMKSNIKLDNRWIVPYNLTLLKKYQAHINVEWCNKSIFIKYLFKYVTKGPDQSKLYLQRVLDGQDTSIDEETNTRNEVKEYLDARFICPYDSCWRILGYEIHRHFPPIARLPVHLPNENYITYHASANMSQILSQEFLR</sequence>
<dbReference type="PANTHER" id="PTHR10492:SF57">
    <property type="entry name" value="ATP-DEPENDENT DNA HELICASE"/>
    <property type="match status" value="1"/>
</dbReference>
<proteinExistence type="predicted"/>
<dbReference type="Proteomes" id="UP000251960">
    <property type="component" value="Chromosome 2"/>
</dbReference>
<reference evidence="1" key="1">
    <citation type="journal article" date="2018" name="Nat. Genet.">
        <title>Extensive intraspecific gene order and gene structural variations between Mo17 and other maize genomes.</title>
        <authorList>
            <person name="Sun S."/>
            <person name="Zhou Y."/>
            <person name="Chen J."/>
            <person name="Shi J."/>
            <person name="Zhao H."/>
            <person name="Zhao H."/>
            <person name="Song W."/>
            <person name="Zhang M."/>
            <person name="Cui Y."/>
            <person name="Dong X."/>
            <person name="Liu H."/>
            <person name="Ma X."/>
            <person name="Jiao Y."/>
            <person name="Wang B."/>
            <person name="Wei X."/>
            <person name="Stein J.C."/>
            <person name="Glaubitz J.C."/>
            <person name="Lu F."/>
            <person name="Yu G."/>
            <person name="Liang C."/>
            <person name="Fengler K."/>
            <person name="Li B."/>
            <person name="Rafalski A."/>
            <person name="Schnable P.S."/>
            <person name="Ware D.H."/>
            <person name="Buckler E.S."/>
            <person name="Lai J."/>
        </authorList>
    </citation>
    <scope>NUCLEOTIDE SEQUENCE [LARGE SCALE GENOMIC DNA]</scope>
    <source>
        <tissue evidence="1">Seedling</tissue>
    </source>
</reference>
<dbReference type="AlphaFoldDB" id="A0A3L6FXN8"/>
<name>A0A3L6FXN8_MAIZE</name>
<dbReference type="EMBL" id="NCVQ01000003">
    <property type="protein sequence ID" value="PWZ39241.1"/>
    <property type="molecule type" value="Genomic_DNA"/>
</dbReference>
<gene>
    <name evidence="1" type="ORF">Zm00014a_013353</name>
</gene>
<protein>
    <submittedName>
        <fullName evidence="1">Uncharacterized protein</fullName>
    </submittedName>
</protein>
<organism evidence="1">
    <name type="scientific">Zea mays</name>
    <name type="common">Maize</name>
    <dbReference type="NCBI Taxonomy" id="4577"/>
    <lineage>
        <taxon>Eukaryota</taxon>
        <taxon>Viridiplantae</taxon>
        <taxon>Streptophyta</taxon>
        <taxon>Embryophyta</taxon>
        <taxon>Tracheophyta</taxon>
        <taxon>Spermatophyta</taxon>
        <taxon>Magnoliopsida</taxon>
        <taxon>Liliopsida</taxon>
        <taxon>Poales</taxon>
        <taxon>Poaceae</taxon>
        <taxon>PACMAD clade</taxon>
        <taxon>Panicoideae</taxon>
        <taxon>Andropogonodae</taxon>
        <taxon>Andropogoneae</taxon>
        <taxon>Tripsacinae</taxon>
        <taxon>Zea</taxon>
    </lineage>
</organism>